<dbReference type="PROSITE" id="PS51257">
    <property type="entry name" value="PROKAR_LIPOPROTEIN"/>
    <property type="match status" value="1"/>
</dbReference>
<keyword evidence="3" id="KW-1185">Reference proteome</keyword>
<dbReference type="RefSeq" id="WP_132546417.1">
    <property type="nucleotide sequence ID" value="NZ_SLWW01000016.1"/>
</dbReference>
<accession>A0A4R2K9A9</accession>
<name>A0A4R2K9A9_9RHOB</name>
<dbReference type="EMBL" id="SLWW01000016">
    <property type="protein sequence ID" value="TCO69294.1"/>
    <property type="molecule type" value="Genomic_DNA"/>
</dbReference>
<proteinExistence type="predicted"/>
<comment type="caution">
    <text evidence="2">The sequence shown here is derived from an EMBL/GenBank/DDBJ whole genome shotgun (WGS) entry which is preliminary data.</text>
</comment>
<evidence type="ECO:0000313" key="3">
    <source>
        <dbReference type="Proteomes" id="UP000295142"/>
    </source>
</evidence>
<evidence type="ECO:0000256" key="1">
    <source>
        <dbReference type="SAM" id="SignalP"/>
    </source>
</evidence>
<reference evidence="2 3" key="1">
    <citation type="submission" date="2019-03" db="EMBL/GenBank/DDBJ databases">
        <title>Genomic Encyclopedia of Type Strains, Phase IV (KMG-IV): sequencing the most valuable type-strain genomes for metagenomic binning, comparative biology and taxonomic classification.</title>
        <authorList>
            <person name="Goeker M."/>
        </authorList>
    </citation>
    <scope>NUCLEOTIDE SEQUENCE [LARGE SCALE GENOMIC DNA]</scope>
    <source>
        <strain evidence="2 3">DSM 4868</strain>
    </source>
</reference>
<dbReference type="AlphaFoldDB" id="A0A4R2K9A9"/>
<dbReference type="Proteomes" id="UP000295142">
    <property type="component" value="Unassembled WGS sequence"/>
</dbReference>
<gene>
    <name evidence="2" type="ORF">EV655_11622</name>
</gene>
<evidence type="ECO:0008006" key="4">
    <source>
        <dbReference type="Google" id="ProtNLM"/>
    </source>
</evidence>
<sequence length="67" mass="6350">MLNLKVLAALAAIVALSACNMSRDQERAAVGALGGAVVAEVLDVNPLAGAAAGAAAGALCDDAGVCN</sequence>
<feature type="chain" id="PRO_5020379587" description="Osmotically inducible lipoprotein OsmB" evidence="1">
    <location>
        <begin position="18"/>
        <end position="67"/>
    </location>
</feature>
<feature type="signal peptide" evidence="1">
    <location>
        <begin position="1"/>
        <end position="17"/>
    </location>
</feature>
<protein>
    <recommendedName>
        <fullName evidence="4">Osmotically inducible lipoprotein OsmB</fullName>
    </recommendedName>
</protein>
<keyword evidence="1" id="KW-0732">Signal</keyword>
<organism evidence="2 3">
    <name type="scientific">Rhodovulum euryhalinum</name>
    <dbReference type="NCBI Taxonomy" id="35805"/>
    <lineage>
        <taxon>Bacteria</taxon>
        <taxon>Pseudomonadati</taxon>
        <taxon>Pseudomonadota</taxon>
        <taxon>Alphaproteobacteria</taxon>
        <taxon>Rhodobacterales</taxon>
        <taxon>Paracoccaceae</taxon>
        <taxon>Rhodovulum</taxon>
    </lineage>
</organism>
<evidence type="ECO:0000313" key="2">
    <source>
        <dbReference type="EMBL" id="TCO69294.1"/>
    </source>
</evidence>